<feature type="transmembrane region" description="Helical" evidence="11">
    <location>
        <begin position="132"/>
        <end position="152"/>
    </location>
</feature>
<name>A0A9Q3CVH3_9BASI</name>
<dbReference type="EMBL" id="AVOT02009947">
    <property type="protein sequence ID" value="MBW0489167.1"/>
    <property type="molecule type" value="Genomic_DNA"/>
</dbReference>
<comment type="caution">
    <text evidence="13">The sequence shown here is derived from an EMBL/GenBank/DDBJ whole genome shotgun (WGS) entry which is preliminary data.</text>
</comment>
<evidence type="ECO:0000256" key="6">
    <source>
        <dbReference type="ARBA" id="ARBA00022989"/>
    </source>
</evidence>
<keyword evidence="3 10" id="KW-0813">Transport</keyword>
<dbReference type="PRINTS" id="PR00171">
    <property type="entry name" value="SUGRTRNSPORT"/>
</dbReference>
<dbReference type="Gene3D" id="1.20.1250.20">
    <property type="entry name" value="MFS general substrate transporter like domains"/>
    <property type="match status" value="1"/>
</dbReference>
<sequence>MVVGLKTLANKQEDVLTIAHNQRLYFSALSAAAAATLIGYDSAFLGGTLALPAFRREFGLNRQTSDKVNTLEANIVSFYQVGCFVGALWAYFLGNYCGRKIGLVVAISVFIIGAILTMIAKSTLGLTPIYSGRVLTGLGIGAISNLTPIYLAEISLPAIRGRLVGGIVGFWINYGIAQNRRIQGPYQYLIPFGVQLIPAGLALFGTTFIIKESPRWLLSRGRRSQARKNLSWLRKLDEKNELLEKEFCMMEQSLSEINDKIGHSFWGPFKALFGNRSMRLRLVLACSLFMLQNGTGINAINYYSPKVFQSIGIKGTSGVLLSTGVFGVIKTLSTFVWLLYIVDYVDRTTLLMTGAFFGGIMMYGIGAFVAITKPLEHPSSTLSYASGGALVMFYLWTICYSPTWNPTPWVWAAEAFPTHVRTLSQACVAASNWLFNFLVVRSTPQMFSAMNYGVYLLFGSMMMLSVIYVKLFVPELRGLPLESIDKAFEHHFSAQQFTVFKSIKKNKNRNLNNV</sequence>
<dbReference type="InterPro" id="IPR036259">
    <property type="entry name" value="MFS_trans_sf"/>
</dbReference>
<feature type="transmembrane region" description="Helical" evidence="11">
    <location>
        <begin position="348"/>
        <end position="370"/>
    </location>
</feature>
<evidence type="ECO:0000256" key="5">
    <source>
        <dbReference type="ARBA" id="ARBA00022911"/>
    </source>
</evidence>
<keyword evidence="5" id="KW-0672">Quinate metabolism</keyword>
<dbReference type="SUPFAM" id="SSF103473">
    <property type="entry name" value="MFS general substrate transporter"/>
    <property type="match status" value="1"/>
</dbReference>
<dbReference type="GO" id="GO:0016020">
    <property type="term" value="C:membrane"/>
    <property type="evidence" value="ECO:0007669"/>
    <property type="project" value="UniProtKB-SubCell"/>
</dbReference>
<reference evidence="13" key="1">
    <citation type="submission" date="2021-03" db="EMBL/GenBank/DDBJ databases">
        <title>Draft genome sequence of rust myrtle Austropuccinia psidii MF-1, a brazilian biotype.</title>
        <authorList>
            <person name="Quecine M.C."/>
            <person name="Pachon D.M.R."/>
            <person name="Bonatelli M.L."/>
            <person name="Correr F.H."/>
            <person name="Franceschini L.M."/>
            <person name="Leite T.F."/>
            <person name="Margarido G.R.A."/>
            <person name="Almeida C.A."/>
            <person name="Ferrarezi J.A."/>
            <person name="Labate C.A."/>
        </authorList>
    </citation>
    <scope>NUCLEOTIDE SEQUENCE</scope>
    <source>
        <strain evidence="13">MF-1</strain>
    </source>
</reference>
<dbReference type="PANTHER" id="PTHR48022">
    <property type="entry name" value="PLASTIDIC GLUCOSE TRANSPORTER 4"/>
    <property type="match status" value="1"/>
</dbReference>
<accession>A0A9Q3CVH3</accession>
<evidence type="ECO:0000313" key="14">
    <source>
        <dbReference type="Proteomes" id="UP000765509"/>
    </source>
</evidence>
<evidence type="ECO:0000256" key="11">
    <source>
        <dbReference type="SAM" id="Phobius"/>
    </source>
</evidence>
<evidence type="ECO:0000256" key="4">
    <source>
        <dbReference type="ARBA" id="ARBA00022692"/>
    </source>
</evidence>
<feature type="transmembrane region" description="Helical" evidence="11">
    <location>
        <begin position="100"/>
        <end position="120"/>
    </location>
</feature>
<feature type="transmembrane region" description="Helical" evidence="11">
    <location>
        <begin position="24"/>
        <end position="54"/>
    </location>
</feature>
<comment type="similarity">
    <text evidence="2 10">Belongs to the major facilitator superfamily. Sugar transporter (TC 2.A.1.1) family.</text>
</comment>
<evidence type="ECO:0000256" key="8">
    <source>
        <dbReference type="ARBA" id="ARBA00043213"/>
    </source>
</evidence>
<feature type="transmembrane region" description="Helical" evidence="11">
    <location>
        <begin position="452"/>
        <end position="473"/>
    </location>
</feature>
<dbReference type="InterPro" id="IPR005828">
    <property type="entry name" value="MFS_sugar_transport-like"/>
</dbReference>
<feature type="transmembrane region" description="Helical" evidence="11">
    <location>
        <begin position="382"/>
        <end position="403"/>
    </location>
</feature>
<dbReference type="InterPro" id="IPR005829">
    <property type="entry name" value="Sugar_transporter_CS"/>
</dbReference>
<comment type="catalytic activity">
    <reaction evidence="9">
        <text>myo-inositol(out) + H(+)(out) = myo-inositol(in) + H(+)(in)</text>
        <dbReference type="Rhea" id="RHEA:60364"/>
        <dbReference type="ChEBI" id="CHEBI:15378"/>
        <dbReference type="ChEBI" id="CHEBI:17268"/>
    </reaction>
</comment>
<dbReference type="GO" id="GO:0005351">
    <property type="term" value="F:carbohydrate:proton symporter activity"/>
    <property type="evidence" value="ECO:0007669"/>
    <property type="project" value="TreeGrafter"/>
</dbReference>
<dbReference type="PROSITE" id="PS50850">
    <property type="entry name" value="MFS"/>
    <property type="match status" value="1"/>
</dbReference>
<dbReference type="Pfam" id="PF00083">
    <property type="entry name" value="Sugar_tr"/>
    <property type="match status" value="1"/>
</dbReference>
<dbReference type="NCBIfam" id="TIGR00879">
    <property type="entry name" value="SP"/>
    <property type="match status" value="1"/>
</dbReference>
<dbReference type="Proteomes" id="UP000765509">
    <property type="component" value="Unassembled WGS sequence"/>
</dbReference>
<dbReference type="InterPro" id="IPR003663">
    <property type="entry name" value="Sugar/inositol_transpt"/>
</dbReference>
<keyword evidence="6 11" id="KW-1133">Transmembrane helix</keyword>
<keyword evidence="7 11" id="KW-0472">Membrane</keyword>
<dbReference type="OrthoDB" id="508119at2759"/>
<dbReference type="InterPro" id="IPR020846">
    <property type="entry name" value="MFS_dom"/>
</dbReference>
<evidence type="ECO:0000256" key="2">
    <source>
        <dbReference type="ARBA" id="ARBA00010992"/>
    </source>
</evidence>
<protein>
    <recommendedName>
        <fullName evidence="8">Quinate transporter</fullName>
    </recommendedName>
</protein>
<dbReference type="PROSITE" id="PS00217">
    <property type="entry name" value="SUGAR_TRANSPORT_2"/>
    <property type="match status" value="1"/>
</dbReference>
<feature type="transmembrane region" description="Helical" evidence="11">
    <location>
        <begin position="315"/>
        <end position="342"/>
    </location>
</feature>
<keyword evidence="4 11" id="KW-0812">Transmembrane</keyword>
<feature type="transmembrane region" description="Helical" evidence="11">
    <location>
        <begin position="75"/>
        <end position="94"/>
    </location>
</feature>
<feature type="transmembrane region" description="Helical" evidence="11">
    <location>
        <begin position="282"/>
        <end position="303"/>
    </location>
</feature>
<dbReference type="AlphaFoldDB" id="A0A9Q3CVH3"/>
<evidence type="ECO:0000256" key="1">
    <source>
        <dbReference type="ARBA" id="ARBA00004141"/>
    </source>
</evidence>
<evidence type="ECO:0000256" key="10">
    <source>
        <dbReference type="RuleBase" id="RU003346"/>
    </source>
</evidence>
<feature type="transmembrane region" description="Helical" evidence="11">
    <location>
        <begin position="158"/>
        <end position="176"/>
    </location>
</feature>
<comment type="subcellular location">
    <subcellularLocation>
        <location evidence="1">Membrane</location>
        <topology evidence="1">Multi-pass membrane protein</topology>
    </subcellularLocation>
</comment>
<feature type="domain" description="Major facilitator superfamily (MFS) profile" evidence="12">
    <location>
        <begin position="27"/>
        <end position="477"/>
    </location>
</feature>
<evidence type="ECO:0000259" key="12">
    <source>
        <dbReference type="PROSITE" id="PS50850"/>
    </source>
</evidence>
<evidence type="ECO:0000256" key="3">
    <source>
        <dbReference type="ARBA" id="ARBA00022448"/>
    </source>
</evidence>
<dbReference type="PANTHER" id="PTHR48022:SF34">
    <property type="entry name" value="MAJOR FACILITATOR SUPERFAMILY (MFS) PROFILE DOMAIN-CONTAINING PROTEIN-RELATED"/>
    <property type="match status" value="1"/>
</dbReference>
<gene>
    <name evidence="13" type="ORF">O181_028882</name>
</gene>
<keyword evidence="14" id="KW-1185">Reference proteome</keyword>
<feature type="transmembrane region" description="Helical" evidence="11">
    <location>
        <begin position="188"/>
        <end position="210"/>
    </location>
</feature>
<proteinExistence type="inferred from homology"/>
<evidence type="ECO:0000256" key="7">
    <source>
        <dbReference type="ARBA" id="ARBA00023136"/>
    </source>
</evidence>
<evidence type="ECO:0000313" key="13">
    <source>
        <dbReference type="EMBL" id="MBW0489167.1"/>
    </source>
</evidence>
<dbReference type="InterPro" id="IPR050360">
    <property type="entry name" value="MFS_Sugar_Transporters"/>
</dbReference>
<organism evidence="13 14">
    <name type="scientific">Austropuccinia psidii MF-1</name>
    <dbReference type="NCBI Taxonomy" id="1389203"/>
    <lineage>
        <taxon>Eukaryota</taxon>
        <taxon>Fungi</taxon>
        <taxon>Dikarya</taxon>
        <taxon>Basidiomycota</taxon>
        <taxon>Pucciniomycotina</taxon>
        <taxon>Pucciniomycetes</taxon>
        <taxon>Pucciniales</taxon>
        <taxon>Sphaerophragmiaceae</taxon>
        <taxon>Austropuccinia</taxon>
    </lineage>
</organism>
<evidence type="ECO:0000256" key="9">
    <source>
        <dbReference type="ARBA" id="ARBA00049119"/>
    </source>
</evidence>